<dbReference type="PANTHER" id="PTHR31511:SF12">
    <property type="entry name" value="RHO TERMINATION FACTOR N-TERMINAL DOMAIN-CONTAINING PROTEIN"/>
    <property type="match status" value="1"/>
</dbReference>
<dbReference type="AlphaFoldDB" id="A0AAJ7S8V4"/>
<organism evidence="1 2">
    <name type="scientific">Ceratina calcarata</name>
    <dbReference type="NCBI Taxonomy" id="156304"/>
    <lineage>
        <taxon>Eukaryota</taxon>
        <taxon>Metazoa</taxon>
        <taxon>Ecdysozoa</taxon>
        <taxon>Arthropoda</taxon>
        <taxon>Hexapoda</taxon>
        <taxon>Insecta</taxon>
        <taxon>Pterygota</taxon>
        <taxon>Neoptera</taxon>
        <taxon>Endopterygota</taxon>
        <taxon>Hymenoptera</taxon>
        <taxon>Apocrita</taxon>
        <taxon>Aculeata</taxon>
        <taxon>Apoidea</taxon>
        <taxon>Anthophila</taxon>
        <taxon>Apidae</taxon>
        <taxon>Ceratina</taxon>
        <taxon>Zadontomerus</taxon>
    </lineage>
</organism>
<dbReference type="GeneID" id="113464970"/>
<gene>
    <name evidence="2" type="primary">LOC113464970</name>
</gene>
<accession>A0AAJ7S8V4</accession>
<dbReference type="KEGG" id="ccal:113464970"/>
<evidence type="ECO:0000313" key="2">
    <source>
        <dbReference type="RefSeq" id="XP_026673635.1"/>
    </source>
</evidence>
<reference evidence="2" key="1">
    <citation type="submission" date="2025-08" db="UniProtKB">
        <authorList>
            <consortium name="RefSeq"/>
        </authorList>
    </citation>
    <scope>IDENTIFICATION</scope>
    <source>
        <tissue evidence="2">Whole body</tissue>
    </source>
</reference>
<feature type="non-terminal residue" evidence="2">
    <location>
        <position position="190"/>
    </location>
</feature>
<protein>
    <submittedName>
        <fullName evidence="2">Uncharacterized protein LOC113464970</fullName>
    </submittedName>
</protein>
<dbReference type="Proteomes" id="UP000694925">
    <property type="component" value="Unplaced"/>
</dbReference>
<dbReference type="PANTHER" id="PTHR31511">
    <property type="entry name" value="PROTEIN CBG23764"/>
    <property type="match status" value="1"/>
</dbReference>
<name>A0AAJ7S8V4_9HYME</name>
<keyword evidence="1" id="KW-1185">Reference proteome</keyword>
<dbReference type="RefSeq" id="XP_026673635.1">
    <property type="nucleotide sequence ID" value="XM_026817834.1"/>
</dbReference>
<sequence length="190" mass="21654">MRNCIGWRELQKAKVYGVSSPVNKVDAGHSVKGFFWQEIETAFDSRVLTGAVINVTYIEPRNFLEDAKDVVLQHVQTALEKHGALKVNGVFNGRFVANNKHANKCVNTKNVELFQMSDLQEWYNRSVVDTILSSLEEFQERDSGWALQQILDLTINVNKYNPMHAGCYFKIPQNIRYKRATITIESGDNA</sequence>
<evidence type="ECO:0000313" key="1">
    <source>
        <dbReference type="Proteomes" id="UP000694925"/>
    </source>
</evidence>
<proteinExistence type="predicted"/>